<organism evidence="1 2">
    <name type="scientific">Pipistrellus kuhlii</name>
    <name type="common">Kuhl's pipistrelle</name>
    <dbReference type="NCBI Taxonomy" id="59472"/>
    <lineage>
        <taxon>Eukaryota</taxon>
        <taxon>Metazoa</taxon>
        <taxon>Chordata</taxon>
        <taxon>Craniata</taxon>
        <taxon>Vertebrata</taxon>
        <taxon>Euteleostomi</taxon>
        <taxon>Mammalia</taxon>
        <taxon>Eutheria</taxon>
        <taxon>Laurasiatheria</taxon>
        <taxon>Chiroptera</taxon>
        <taxon>Yangochiroptera</taxon>
        <taxon>Vespertilionidae</taxon>
        <taxon>Pipistrellus</taxon>
    </lineage>
</organism>
<evidence type="ECO:0000313" key="1">
    <source>
        <dbReference type="EMBL" id="KAF6392476.1"/>
    </source>
</evidence>
<reference evidence="1 2" key="1">
    <citation type="journal article" date="2020" name="Nature">
        <title>Six reference-quality genomes reveal evolution of bat adaptations.</title>
        <authorList>
            <person name="Jebb D."/>
            <person name="Huang Z."/>
            <person name="Pippel M."/>
            <person name="Hughes G.M."/>
            <person name="Lavrichenko K."/>
            <person name="Devanna P."/>
            <person name="Winkler S."/>
            <person name="Jermiin L.S."/>
            <person name="Skirmuntt E.C."/>
            <person name="Katzourakis A."/>
            <person name="Burkitt-Gray L."/>
            <person name="Ray D.A."/>
            <person name="Sullivan K.A.M."/>
            <person name="Roscito J.G."/>
            <person name="Kirilenko B.M."/>
            <person name="Davalos L.M."/>
            <person name="Corthals A.P."/>
            <person name="Power M.L."/>
            <person name="Jones G."/>
            <person name="Ransome R.D."/>
            <person name="Dechmann D.K.N."/>
            <person name="Locatelli A.G."/>
            <person name="Puechmaille S.J."/>
            <person name="Fedrigo O."/>
            <person name="Jarvis E.D."/>
            <person name="Hiller M."/>
            <person name="Vernes S.C."/>
            <person name="Myers E.W."/>
            <person name="Teeling E.C."/>
        </authorList>
    </citation>
    <scope>NUCLEOTIDE SEQUENCE [LARGE SCALE GENOMIC DNA]</scope>
    <source>
        <strain evidence="1">MPipKuh1</strain>
        <tissue evidence="1">Flight muscle</tissue>
    </source>
</reference>
<dbReference type="AlphaFoldDB" id="A0A7J8B1W1"/>
<dbReference type="EMBL" id="JACAGB010000001">
    <property type="protein sequence ID" value="KAF6392476.1"/>
    <property type="molecule type" value="Genomic_DNA"/>
</dbReference>
<sequence>MHIHTLHYTTHTHTHTHTHTYVCVCPFQELFGRIHQMLHECTCSLILSSTSEKKEKIVTVLGCPCSHPRPPCSFLSPSTQAYRHDLTGAILSQPARGEESSRRMVTDLLQSESQGGQALGN</sequence>
<evidence type="ECO:0000313" key="2">
    <source>
        <dbReference type="Proteomes" id="UP000558488"/>
    </source>
</evidence>
<proteinExistence type="predicted"/>
<name>A0A7J8B1W1_PIPKU</name>
<protein>
    <submittedName>
        <fullName evidence="1">Uncharacterized protein</fullName>
    </submittedName>
</protein>
<accession>A0A7J8B1W1</accession>
<comment type="caution">
    <text evidence="1">The sequence shown here is derived from an EMBL/GenBank/DDBJ whole genome shotgun (WGS) entry which is preliminary data.</text>
</comment>
<keyword evidence="2" id="KW-1185">Reference proteome</keyword>
<gene>
    <name evidence="1" type="ORF">mPipKuh1_007690</name>
</gene>
<dbReference type="Proteomes" id="UP000558488">
    <property type="component" value="Unassembled WGS sequence"/>
</dbReference>